<dbReference type="InParanoid" id="A0A165H8C9"/>
<proteinExistence type="predicted"/>
<name>A0A165H8C9_EXIGL</name>
<dbReference type="AlphaFoldDB" id="A0A165H8C9"/>
<sequence>MAPRQKGPGPLAFLAVAAFGFSAYALLLKQREQNFPASRPKTEFKDDRAEKQQ</sequence>
<dbReference type="Proteomes" id="UP000077266">
    <property type="component" value="Unassembled WGS sequence"/>
</dbReference>
<keyword evidence="2" id="KW-1185">Reference proteome</keyword>
<protein>
    <submittedName>
        <fullName evidence="1">Uncharacterized protein</fullName>
    </submittedName>
</protein>
<accession>A0A165H8C9</accession>
<reference evidence="1 2" key="1">
    <citation type="journal article" date="2016" name="Mol. Biol. Evol.">
        <title>Comparative Genomics of Early-Diverging Mushroom-Forming Fungi Provides Insights into the Origins of Lignocellulose Decay Capabilities.</title>
        <authorList>
            <person name="Nagy L.G."/>
            <person name="Riley R."/>
            <person name="Tritt A."/>
            <person name="Adam C."/>
            <person name="Daum C."/>
            <person name="Floudas D."/>
            <person name="Sun H."/>
            <person name="Yadav J.S."/>
            <person name="Pangilinan J."/>
            <person name="Larsson K.H."/>
            <person name="Matsuura K."/>
            <person name="Barry K."/>
            <person name="Labutti K."/>
            <person name="Kuo R."/>
            <person name="Ohm R.A."/>
            <person name="Bhattacharya S.S."/>
            <person name="Shirouzu T."/>
            <person name="Yoshinaga Y."/>
            <person name="Martin F.M."/>
            <person name="Grigoriev I.V."/>
            <person name="Hibbett D.S."/>
        </authorList>
    </citation>
    <scope>NUCLEOTIDE SEQUENCE [LARGE SCALE GENOMIC DNA]</scope>
    <source>
        <strain evidence="1 2">HHB12029</strain>
    </source>
</reference>
<dbReference type="EMBL" id="KV426024">
    <property type="protein sequence ID" value="KZV91596.1"/>
    <property type="molecule type" value="Genomic_DNA"/>
</dbReference>
<evidence type="ECO:0000313" key="2">
    <source>
        <dbReference type="Proteomes" id="UP000077266"/>
    </source>
</evidence>
<evidence type="ECO:0000313" key="1">
    <source>
        <dbReference type="EMBL" id="KZV91596.1"/>
    </source>
</evidence>
<gene>
    <name evidence="1" type="ORF">EXIGLDRAFT_719190</name>
</gene>
<organism evidence="1 2">
    <name type="scientific">Exidia glandulosa HHB12029</name>
    <dbReference type="NCBI Taxonomy" id="1314781"/>
    <lineage>
        <taxon>Eukaryota</taxon>
        <taxon>Fungi</taxon>
        <taxon>Dikarya</taxon>
        <taxon>Basidiomycota</taxon>
        <taxon>Agaricomycotina</taxon>
        <taxon>Agaricomycetes</taxon>
        <taxon>Auriculariales</taxon>
        <taxon>Exidiaceae</taxon>
        <taxon>Exidia</taxon>
    </lineage>
</organism>